<dbReference type="Gene3D" id="3.30.530.20">
    <property type="match status" value="1"/>
</dbReference>
<dbReference type="Pfam" id="PF06240">
    <property type="entry name" value="COXG"/>
    <property type="match status" value="1"/>
</dbReference>
<evidence type="ECO:0000313" key="2">
    <source>
        <dbReference type="Proteomes" id="UP001178288"/>
    </source>
</evidence>
<dbReference type="AlphaFoldDB" id="A0AA95MQ22"/>
<keyword evidence="2" id="KW-1185">Reference proteome</keyword>
<dbReference type="InterPro" id="IPR010419">
    <property type="entry name" value="CO_DH_gsu"/>
</dbReference>
<accession>A0AA95MQ22</accession>
<sequence>MPSELQHLELDIPIEVIWNFVRNEDNWAPLVPGYIHHEKLNERQITWEFKSSLGIMKKKVRLLIDIKEWNEPVRVSFDLKRSNEKYIGEGYFEAKAINKNKTRITGFIDINASGTLGTLANSLFKTAIPKTTEEVAAAISSKLEEFKRRT</sequence>
<dbReference type="Proteomes" id="UP001178288">
    <property type="component" value="Chromosome"/>
</dbReference>
<gene>
    <name evidence="1" type="ORF">QNH39_08425</name>
</gene>
<name>A0AA95MQ22_9BACI</name>
<reference evidence="1" key="1">
    <citation type="submission" date="2023-05" db="EMBL/GenBank/DDBJ databases">
        <title>Comparative genomics of Bacillaceae isolates and their secondary metabolite potential.</title>
        <authorList>
            <person name="Song L."/>
            <person name="Nielsen L.J."/>
            <person name="Mohite O."/>
            <person name="Xu X."/>
            <person name="Weber T."/>
            <person name="Kovacs A.T."/>
        </authorList>
    </citation>
    <scope>NUCLEOTIDE SEQUENCE</scope>
    <source>
        <strain evidence="1">XLM17</strain>
    </source>
</reference>
<dbReference type="SUPFAM" id="SSF55961">
    <property type="entry name" value="Bet v1-like"/>
    <property type="match status" value="1"/>
</dbReference>
<organism evidence="1 2">
    <name type="scientific">Neobacillus novalis</name>
    <dbReference type="NCBI Taxonomy" id="220687"/>
    <lineage>
        <taxon>Bacteria</taxon>
        <taxon>Bacillati</taxon>
        <taxon>Bacillota</taxon>
        <taxon>Bacilli</taxon>
        <taxon>Bacillales</taxon>
        <taxon>Bacillaceae</taxon>
        <taxon>Neobacillus</taxon>
    </lineage>
</organism>
<dbReference type="CDD" id="cd07812">
    <property type="entry name" value="SRPBCC"/>
    <property type="match status" value="1"/>
</dbReference>
<proteinExistence type="predicted"/>
<dbReference type="KEGG" id="nnv:QNH39_08425"/>
<dbReference type="EMBL" id="CP126114">
    <property type="protein sequence ID" value="WHY87841.1"/>
    <property type="molecule type" value="Genomic_DNA"/>
</dbReference>
<dbReference type="InterPro" id="IPR023393">
    <property type="entry name" value="START-like_dom_sf"/>
</dbReference>
<evidence type="ECO:0000313" key="1">
    <source>
        <dbReference type="EMBL" id="WHY87841.1"/>
    </source>
</evidence>
<protein>
    <submittedName>
        <fullName evidence="1">SRPBCC family protein</fullName>
    </submittedName>
</protein>
<dbReference type="RefSeq" id="WP_066084666.1">
    <property type="nucleotide sequence ID" value="NZ_CP126114.1"/>
</dbReference>